<dbReference type="EMBL" id="CP007030">
    <property type="protein sequence ID" value="AHF01963.1"/>
    <property type="molecule type" value="Genomic_DNA"/>
</dbReference>
<dbReference type="RefSeq" id="WP_025299399.1">
    <property type="nucleotide sequence ID" value="NZ_CP007030.1"/>
</dbReference>
<dbReference type="InParanoid" id="W0DXG1"/>
<evidence type="ECO:0000313" key="2">
    <source>
        <dbReference type="Proteomes" id="UP000005380"/>
    </source>
</evidence>
<reference evidence="1 2" key="1">
    <citation type="submission" date="2013-12" db="EMBL/GenBank/DDBJ databases">
        <authorList>
            <consortium name="DOE Joint Genome Institute"/>
            <person name="Kappler U."/>
            <person name="Huntemann M."/>
            <person name="Han J."/>
            <person name="Chen A."/>
            <person name="Kyrpides N."/>
            <person name="Mavromatis K."/>
            <person name="Markowitz V."/>
            <person name="Palaniappan K."/>
            <person name="Ivanova N."/>
            <person name="Schaumberg A."/>
            <person name="Pati A."/>
            <person name="Liolios K."/>
            <person name="Nordberg H.P."/>
            <person name="Cantor M.N."/>
            <person name="Hua S.X."/>
            <person name="Woyke T."/>
        </authorList>
    </citation>
    <scope>NUCLEOTIDE SEQUENCE [LARGE SCALE GENOMIC DNA]</scope>
    <source>
        <strain evidence="2">AL2</strain>
    </source>
</reference>
<sequence length="305" mass="35865">MTDPLLDNQDHDSPWKEALELRFPEFLALLFPNVFALIDWQREVTFLDKELQKILPNAQNGRTYADKLVQVYFLDGQSHWVLIHVEVQGEPEVDFAERMFKYNYRIRDKYAKDVISLAVLTDTHKNFRPSCYEFTLGGCRILFEFPMVKLLDWQDRLDELHHSDNVFALIVAAQLHAKLNKQPAQKFDAKIRLTRLLYQRGYEKVQVIELLRLIDWMITLPHNLEIQCKQIVDQIEEEQQMAYMTSMERIAMQEGRLEGKLEGKLEAAQTMVRDFGISVKDAATKLKVPLDDLVDYLKKHEQPKQ</sequence>
<proteinExistence type="predicted"/>
<dbReference type="Proteomes" id="UP000005380">
    <property type="component" value="Chromosome"/>
</dbReference>
<organism evidence="1 2">
    <name type="scientific">Thiomicrospira aerophila AL3</name>
    <dbReference type="NCBI Taxonomy" id="717772"/>
    <lineage>
        <taxon>Bacteria</taxon>
        <taxon>Pseudomonadati</taxon>
        <taxon>Pseudomonadota</taxon>
        <taxon>Gammaproteobacteria</taxon>
        <taxon>Thiotrichales</taxon>
        <taxon>Piscirickettsiaceae</taxon>
        <taxon>Thiomicrospira</taxon>
    </lineage>
</organism>
<evidence type="ECO:0008006" key="3">
    <source>
        <dbReference type="Google" id="ProtNLM"/>
    </source>
</evidence>
<dbReference type="KEGG" id="tao:THIAE_09520"/>
<protein>
    <recommendedName>
        <fullName evidence="3">Transposase (putative) YhgA-like domain-containing protein</fullName>
    </recommendedName>
</protein>
<dbReference type="PANTHER" id="PTHR35586">
    <property type="entry name" value="SLL1691 PROTEIN"/>
    <property type="match status" value="1"/>
</dbReference>
<name>W0DXG1_9GAMM</name>
<gene>
    <name evidence="1" type="ORF">THIAE_09520</name>
</gene>
<evidence type="ECO:0000313" key="1">
    <source>
        <dbReference type="EMBL" id="AHF01963.1"/>
    </source>
</evidence>
<dbReference type="eggNOG" id="COG5464">
    <property type="taxonomic scope" value="Bacteria"/>
</dbReference>
<dbReference type="PANTHER" id="PTHR35586:SF1">
    <property type="entry name" value="SLL1691 PROTEIN"/>
    <property type="match status" value="1"/>
</dbReference>
<keyword evidence="2" id="KW-1185">Reference proteome</keyword>
<accession>W0DXG1</accession>
<dbReference type="STRING" id="717772.THIAE_09520"/>
<dbReference type="AlphaFoldDB" id="W0DXG1"/>
<dbReference type="OrthoDB" id="5562276at2"/>
<dbReference type="HOGENOM" id="CLU_071039_1_1_6"/>